<dbReference type="SMART" id="SM00554">
    <property type="entry name" value="FAS1"/>
    <property type="match status" value="1"/>
</dbReference>
<dbReference type="InterPro" id="IPR000782">
    <property type="entry name" value="FAS1_domain"/>
</dbReference>
<dbReference type="PROSITE" id="PS50213">
    <property type="entry name" value="FAS1"/>
    <property type="match status" value="1"/>
</dbReference>
<keyword evidence="1" id="KW-0732">Signal</keyword>
<dbReference type="Gene3D" id="2.30.180.10">
    <property type="entry name" value="FAS1 domain"/>
    <property type="match status" value="1"/>
</dbReference>
<evidence type="ECO:0000259" key="2">
    <source>
        <dbReference type="PROSITE" id="PS50213"/>
    </source>
</evidence>
<protein>
    <recommendedName>
        <fullName evidence="2">FAS1 domain-containing protein</fullName>
    </recommendedName>
</protein>
<comment type="caution">
    <text evidence="3">The sequence shown here is derived from an EMBL/GenBank/DDBJ whole genome shotgun (WGS) entry which is preliminary data.</text>
</comment>
<gene>
    <name evidence="3" type="ORF">CTEN210_12247</name>
</gene>
<dbReference type="EMBL" id="BLLK01000051">
    <property type="protein sequence ID" value="GFH55771.1"/>
    <property type="molecule type" value="Genomic_DNA"/>
</dbReference>
<sequence>MMTLLLIFALVGFMQSTYGFQPSSLITSRQSTVHSSTSLFDTATEVEENMKEQHGIFYNLILSKNKNVWKELSDPNAAGFTIFAPTDEAMESLGNKKLNQLVDDRNRETAEKIAEWHVVNEPVGAWDLITSGGVVTMGGTVDIGKSKVGGFLGFGGEEDGGVLVSGRKILESKQVDKVTIHVMDGLVSPDILWRYMDQLRIL</sequence>
<feature type="domain" description="FAS1" evidence="2">
    <location>
        <begin position="43"/>
        <end position="187"/>
    </location>
</feature>
<dbReference type="AlphaFoldDB" id="A0AAD3HA27"/>
<evidence type="ECO:0000256" key="1">
    <source>
        <dbReference type="SAM" id="SignalP"/>
    </source>
</evidence>
<name>A0AAD3HA27_9STRA</name>
<keyword evidence="4" id="KW-1185">Reference proteome</keyword>
<dbReference type="Proteomes" id="UP001054902">
    <property type="component" value="Unassembled WGS sequence"/>
</dbReference>
<evidence type="ECO:0000313" key="3">
    <source>
        <dbReference type="EMBL" id="GFH55771.1"/>
    </source>
</evidence>
<feature type="chain" id="PRO_5042037837" description="FAS1 domain-containing protein" evidence="1">
    <location>
        <begin position="20"/>
        <end position="202"/>
    </location>
</feature>
<reference evidence="3 4" key="1">
    <citation type="journal article" date="2021" name="Sci. Rep.">
        <title>The genome of the diatom Chaetoceros tenuissimus carries an ancient integrated fragment of an extant virus.</title>
        <authorList>
            <person name="Hongo Y."/>
            <person name="Kimura K."/>
            <person name="Takaki Y."/>
            <person name="Yoshida Y."/>
            <person name="Baba S."/>
            <person name="Kobayashi G."/>
            <person name="Nagasaki K."/>
            <person name="Hano T."/>
            <person name="Tomaru Y."/>
        </authorList>
    </citation>
    <scope>NUCLEOTIDE SEQUENCE [LARGE SCALE GENOMIC DNA]</scope>
    <source>
        <strain evidence="3 4">NIES-3715</strain>
    </source>
</reference>
<dbReference type="Pfam" id="PF02469">
    <property type="entry name" value="Fasciclin"/>
    <property type="match status" value="1"/>
</dbReference>
<evidence type="ECO:0000313" key="4">
    <source>
        <dbReference type="Proteomes" id="UP001054902"/>
    </source>
</evidence>
<dbReference type="SUPFAM" id="SSF82153">
    <property type="entry name" value="FAS1 domain"/>
    <property type="match status" value="1"/>
</dbReference>
<organism evidence="3 4">
    <name type="scientific">Chaetoceros tenuissimus</name>
    <dbReference type="NCBI Taxonomy" id="426638"/>
    <lineage>
        <taxon>Eukaryota</taxon>
        <taxon>Sar</taxon>
        <taxon>Stramenopiles</taxon>
        <taxon>Ochrophyta</taxon>
        <taxon>Bacillariophyta</taxon>
        <taxon>Coscinodiscophyceae</taxon>
        <taxon>Chaetocerotophycidae</taxon>
        <taxon>Chaetocerotales</taxon>
        <taxon>Chaetocerotaceae</taxon>
        <taxon>Chaetoceros</taxon>
    </lineage>
</organism>
<feature type="signal peptide" evidence="1">
    <location>
        <begin position="1"/>
        <end position="19"/>
    </location>
</feature>
<accession>A0AAD3HA27</accession>
<proteinExistence type="predicted"/>
<dbReference type="InterPro" id="IPR036378">
    <property type="entry name" value="FAS1_dom_sf"/>
</dbReference>